<evidence type="ECO:0000313" key="1">
    <source>
        <dbReference type="EMBL" id="KAJ8619445.1"/>
    </source>
</evidence>
<reference evidence="1 2" key="1">
    <citation type="journal article" date="2022" name="Hortic Res">
        <title>A haplotype resolved chromosomal level avocado genome allows analysis of novel avocado genes.</title>
        <authorList>
            <person name="Nath O."/>
            <person name="Fletcher S.J."/>
            <person name="Hayward A."/>
            <person name="Shaw L.M."/>
            <person name="Masouleh A.K."/>
            <person name="Furtado A."/>
            <person name="Henry R.J."/>
            <person name="Mitter N."/>
        </authorList>
    </citation>
    <scope>NUCLEOTIDE SEQUENCE [LARGE SCALE GENOMIC DNA]</scope>
    <source>
        <strain evidence="2">cv. Hass</strain>
    </source>
</reference>
<keyword evidence="2" id="KW-1185">Reference proteome</keyword>
<evidence type="ECO:0000313" key="2">
    <source>
        <dbReference type="Proteomes" id="UP001234297"/>
    </source>
</evidence>
<protein>
    <submittedName>
        <fullName evidence="1">Uncharacterized protein</fullName>
    </submittedName>
</protein>
<comment type="caution">
    <text evidence="1">The sequence shown here is derived from an EMBL/GenBank/DDBJ whole genome shotgun (WGS) entry which is preliminary data.</text>
</comment>
<sequence length="1127" mass="129623">MEIAKRRAKKSSSLWWSFNNAEMQRRKRVAKYKMYGVERRVKDSFKKGIRWIKKSSSSPIPNGMREIPDSDQELIERGRGSFELSGSYWEEKCEFGHYPDKKCWQLLSIRTAEHFKEVACYYNPLSFQRKRRHYDSERIEVLYLQCHLSLMEEMSEETGLVMEASDNSTDVSTDDIGTIEETPEDTILSRFAKQCGFSIRRHRTRGKDGVGRGITRRDFTCHRGGHPQIKPSDESKLQRNRKSSRCGCQAYMRIVKKADFDVPEWRITGFSNIHNHELLKSNEVHLPPAYCTISADDKSRICMFAKAGMSVRQMLRLMELEKGVKLGCLPFTEIDVRNLLQSFRNVDRDNDAIDLLTMCKNLKDEDSNFKYEFKIDAHNRLEHIAWSYASSVRLYEAFGDAVVFDTTHRLDAYDMLLGIWVGVDNHGMNCFFGCVLLRDENKHSFSWALKTFLGFMKGKAPRTILTDQNMWLKEAIATELPSTKHAFCIWHIIAKFSDWFSVLLGLQYDNWKAHFHRLYNMETVDDFQQGWREMIDTYGLHANKHIVSLYALRTFWALPYLRDYFFAGMNTSFQSESINAFIQRFLSAQSQLDHFVEQVAIVIDFRDQAGEKQKMQRKLHKVSLKTGSPIESHAAAVLTPYAFFKLQEELVLAPQFASFQLEDGSFLVRHHTQIDGGCTVTWVPREELISCSCHHFEFSGILCRHVLRVLSTNNCFHIPDQYLLLRWRGVSSSPLKLCQMTSREHVDQIEVLQAMASALVTESVETKERLDAACEQIATVLSRIKEFPRPLLGTNDIAYGSPHDSLILAEVDVSDGIVKSFTAGNPHGTIALGKLKERRGKDAVDVSRKRRRCSLPCCGHFGHDANDCPLMGGEGLGGDGLGSALKLSSGRNPLSSSSPPKSLFSSFFSEMGAKKKALMKKIKKNSSDFVSSRRHEDDNYLPLEGGPARKLPEQEEPEKDIATVLYIGRVPHGFYEDEMEAFFKQFGKIKHLRIARNKKTGKSKHYGFIEFESPEVAKIVADCMHNYLMFEHMLQVHLIPPERVHPRIWKARNYILHPPPNWTEVERKRHNKVKTVEEHQKLVQGILKRDKKRRKKIEAAGIDYECPEIVGSVQPAPKKIKFDEEDD</sequence>
<gene>
    <name evidence="1" type="ORF">MRB53_027974</name>
</gene>
<proteinExistence type="predicted"/>
<dbReference type="Proteomes" id="UP001234297">
    <property type="component" value="Chromosome 9"/>
</dbReference>
<accession>A0ACC2KE94</accession>
<dbReference type="EMBL" id="CM056817">
    <property type="protein sequence ID" value="KAJ8619445.1"/>
    <property type="molecule type" value="Genomic_DNA"/>
</dbReference>
<name>A0ACC2KE94_PERAE</name>
<organism evidence="1 2">
    <name type="scientific">Persea americana</name>
    <name type="common">Avocado</name>
    <dbReference type="NCBI Taxonomy" id="3435"/>
    <lineage>
        <taxon>Eukaryota</taxon>
        <taxon>Viridiplantae</taxon>
        <taxon>Streptophyta</taxon>
        <taxon>Embryophyta</taxon>
        <taxon>Tracheophyta</taxon>
        <taxon>Spermatophyta</taxon>
        <taxon>Magnoliopsida</taxon>
        <taxon>Magnoliidae</taxon>
        <taxon>Laurales</taxon>
        <taxon>Lauraceae</taxon>
        <taxon>Persea</taxon>
    </lineage>
</organism>